<evidence type="ECO:0000256" key="7">
    <source>
        <dbReference type="ARBA" id="ARBA00048248"/>
    </source>
</evidence>
<reference evidence="11 12" key="1">
    <citation type="submission" date="2019-03" db="EMBL/GenBank/DDBJ databases">
        <title>Complete genome sequence of Spiroplasma gladiatoris TG-1 (DSM 22552).</title>
        <authorList>
            <person name="Lin Y.-C."/>
            <person name="Chou L."/>
            <person name="Kuo C.-H."/>
        </authorList>
    </citation>
    <scope>NUCLEOTIDE SEQUENCE [LARGE SCALE GENOMIC DNA]</scope>
    <source>
        <strain evidence="11 12">TG-1</strain>
    </source>
</reference>
<evidence type="ECO:0000256" key="4">
    <source>
        <dbReference type="ARBA" id="ARBA00022884"/>
    </source>
</evidence>
<dbReference type="AlphaFoldDB" id="A0A4P7AJY7"/>
<dbReference type="NCBIfam" id="TIGR00234">
    <property type="entry name" value="tyrS"/>
    <property type="match status" value="1"/>
</dbReference>
<dbReference type="PRINTS" id="PR01040">
    <property type="entry name" value="TRNASYNTHTYR"/>
</dbReference>
<dbReference type="GO" id="GO:0004831">
    <property type="term" value="F:tyrosine-tRNA ligase activity"/>
    <property type="evidence" value="ECO:0007669"/>
    <property type="project" value="UniProtKB-UniRule"/>
</dbReference>
<proteinExistence type="inferred from homology"/>
<keyword evidence="6 8" id="KW-0030">Aminoacyl-tRNA synthetase</keyword>
<organism evidence="11 12">
    <name type="scientific">Spiroplasma gladiatoris</name>
    <dbReference type="NCBI Taxonomy" id="2143"/>
    <lineage>
        <taxon>Bacteria</taxon>
        <taxon>Bacillati</taxon>
        <taxon>Mycoplasmatota</taxon>
        <taxon>Mollicutes</taxon>
        <taxon>Entomoplasmatales</taxon>
        <taxon>Spiroplasmataceae</taxon>
        <taxon>Spiroplasma</taxon>
    </lineage>
</organism>
<evidence type="ECO:0000256" key="3">
    <source>
        <dbReference type="ARBA" id="ARBA00022840"/>
    </source>
</evidence>
<keyword evidence="2 8" id="KW-0547">Nucleotide-binding</keyword>
<dbReference type="SUPFAM" id="SSF55174">
    <property type="entry name" value="Alpha-L RNA-binding motif"/>
    <property type="match status" value="1"/>
</dbReference>
<accession>A0A4P7AJY7</accession>
<dbReference type="InterPro" id="IPR002307">
    <property type="entry name" value="Tyr-tRNA-ligase"/>
</dbReference>
<evidence type="ECO:0000313" key="11">
    <source>
        <dbReference type="EMBL" id="QBQ08073.1"/>
    </source>
</evidence>
<dbReference type="GO" id="GO:0003723">
    <property type="term" value="F:RNA binding"/>
    <property type="evidence" value="ECO:0007669"/>
    <property type="project" value="UniProtKB-KW"/>
</dbReference>
<feature type="domain" description="Tyrosine--tRNA ligase SYY-like C-terminal" evidence="10">
    <location>
        <begin position="330"/>
        <end position="410"/>
    </location>
</feature>
<comment type="subunit">
    <text evidence="8">Homodimer.</text>
</comment>
<keyword evidence="5 8" id="KW-0648">Protein biosynthesis</keyword>
<dbReference type="OrthoDB" id="9804243at2"/>
<dbReference type="InterPro" id="IPR014729">
    <property type="entry name" value="Rossmann-like_a/b/a_fold"/>
</dbReference>
<dbReference type="PROSITE" id="PS50889">
    <property type="entry name" value="S4"/>
    <property type="match status" value="1"/>
</dbReference>
<keyword evidence="4 9" id="KW-0694">RNA-binding</keyword>
<dbReference type="EC" id="6.1.1.1" evidence="8"/>
<evidence type="ECO:0000256" key="8">
    <source>
        <dbReference type="HAMAP-Rule" id="MF_02006"/>
    </source>
</evidence>
<comment type="subcellular location">
    <subcellularLocation>
        <location evidence="8">Cytoplasm</location>
    </subcellularLocation>
</comment>
<dbReference type="KEGG" id="sgq:SGLAD_v1c08740"/>
<dbReference type="RefSeq" id="WP_134298061.1">
    <property type="nucleotide sequence ID" value="NZ_CP038013.1"/>
</dbReference>
<protein>
    <recommendedName>
        <fullName evidence="8">Tyrosine--tRNA ligase</fullName>
        <ecNumber evidence="8">6.1.1.1</ecNumber>
    </recommendedName>
    <alternativeName>
        <fullName evidence="8">Tyrosyl-tRNA synthetase</fullName>
        <shortName evidence="8">TyrRS</shortName>
    </alternativeName>
</protein>
<dbReference type="GO" id="GO:0005524">
    <property type="term" value="F:ATP binding"/>
    <property type="evidence" value="ECO:0007669"/>
    <property type="project" value="UniProtKB-UniRule"/>
</dbReference>
<dbReference type="Gene3D" id="1.10.240.10">
    <property type="entry name" value="Tyrosyl-Transfer RNA Synthetase"/>
    <property type="match status" value="1"/>
</dbReference>
<dbReference type="Gene3D" id="3.40.50.620">
    <property type="entry name" value="HUPs"/>
    <property type="match status" value="1"/>
</dbReference>
<dbReference type="GO" id="GO:0006437">
    <property type="term" value="P:tyrosyl-tRNA aminoacylation"/>
    <property type="evidence" value="ECO:0007669"/>
    <property type="project" value="UniProtKB-UniRule"/>
</dbReference>
<dbReference type="CDD" id="cd00805">
    <property type="entry name" value="TyrRS_core"/>
    <property type="match status" value="1"/>
</dbReference>
<feature type="binding site" evidence="8">
    <location>
        <position position="34"/>
    </location>
    <ligand>
        <name>L-tyrosine</name>
        <dbReference type="ChEBI" id="CHEBI:58315"/>
    </ligand>
</feature>
<dbReference type="Gene3D" id="3.10.290.10">
    <property type="entry name" value="RNA-binding S4 domain"/>
    <property type="match status" value="1"/>
</dbReference>
<feature type="short sequence motif" description="'KMSKS' region" evidence="8">
    <location>
        <begin position="226"/>
        <end position="230"/>
    </location>
</feature>
<dbReference type="InterPro" id="IPR002305">
    <property type="entry name" value="aa-tRNA-synth_Ic"/>
</dbReference>
<evidence type="ECO:0000256" key="5">
    <source>
        <dbReference type="ARBA" id="ARBA00022917"/>
    </source>
</evidence>
<gene>
    <name evidence="8 11" type="primary">tyrS</name>
    <name evidence="11" type="ORF">SGLAD_v1c08740</name>
</gene>
<feature type="binding site" evidence="8">
    <location>
        <position position="167"/>
    </location>
    <ligand>
        <name>L-tyrosine</name>
        <dbReference type="ChEBI" id="CHEBI:58315"/>
    </ligand>
</feature>
<dbReference type="InterPro" id="IPR024107">
    <property type="entry name" value="Tyr-tRNA-ligase_bac_1"/>
</dbReference>
<dbReference type="PANTHER" id="PTHR11766">
    <property type="entry name" value="TYROSYL-TRNA SYNTHETASE"/>
    <property type="match status" value="1"/>
</dbReference>
<dbReference type="PROSITE" id="PS00178">
    <property type="entry name" value="AA_TRNA_LIGASE_I"/>
    <property type="match status" value="1"/>
</dbReference>
<dbReference type="InterPro" id="IPR054608">
    <property type="entry name" value="SYY-like_C"/>
</dbReference>
<dbReference type="InterPro" id="IPR024088">
    <property type="entry name" value="Tyr-tRNA-ligase_bac-type"/>
</dbReference>
<dbReference type="InterPro" id="IPR036986">
    <property type="entry name" value="S4_RNA-bd_sf"/>
</dbReference>
<sequence length="414" mass="47054">MKSILVELKERDLFNQATNENKIIEAQKEKAGVYCGFDPTADSLHIGHIIPLMNLKRFQDFGFQPILILGGATGMIGDPSFKSSERVLLSTEQVETNVLAIEKQVKKIIPSIEVINNNDWLGKMSLIDFLREIGKDFNLAYLLSKENIASRVEKGLSVTEFSYTMLQAYDFYKLYTMKNCKIQIGGSDQWGNITSGTDYIASRIKRENSKAAGVTLKLLTKKDGGKFGKSESGTLWLDADKTSEYEFYQFFVNQDDDDLETFFKHLTTLNLEEIKNIMEEHNKEPFKRLAQKRLGKEVVSWVHGNSGYEKAIKITEAFFSGDIESLEPNELKSIIRSIPNSESKLGLNIIEFLVEAKIASSNREARELIRDNSITIKNRNNFSENDVIEENFISQEGIIIVKKGKKKYFSVKCI</sequence>
<feature type="binding site" evidence="8">
    <location>
        <position position="229"/>
    </location>
    <ligand>
        <name>ATP</name>
        <dbReference type="ChEBI" id="CHEBI:30616"/>
    </ligand>
</feature>
<evidence type="ECO:0000256" key="1">
    <source>
        <dbReference type="ARBA" id="ARBA00022598"/>
    </source>
</evidence>
<comment type="function">
    <text evidence="8">Catalyzes the attachment of tyrosine to tRNA(Tyr) in a two-step reaction: tyrosine is first activated by ATP to form Tyr-AMP and then transferred to the acceptor end of tRNA(Tyr).</text>
</comment>
<dbReference type="Proteomes" id="UP000294309">
    <property type="component" value="Chromosome"/>
</dbReference>
<evidence type="ECO:0000256" key="9">
    <source>
        <dbReference type="PROSITE-ProRule" id="PRU00182"/>
    </source>
</evidence>
<dbReference type="EMBL" id="CP038013">
    <property type="protein sequence ID" value="QBQ08073.1"/>
    <property type="molecule type" value="Genomic_DNA"/>
</dbReference>
<evidence type="ECO:0000259" key="10">
    <source>
        <dbReference type="Pfam" id="PF22421"/>
    </source>
</evidence>
<dbReference type="SUPFAM" id="SSF52374">
    <property type="entry name" value="Nucleotidylyl transferase"/>
    <property type="match status" value="1"/>
</dbReference>
<comment type="similarity">
    <text evidence="8">Belongs to the class-I aminoacyl-tRNA synthetase family. TyrS type 1 subfamily.</text>
</comment>
<keyword evidence="1 8" id="KW-0436">Ligase</keyword>
<keyword evidence="12" id="KW-1185">Reference proteome</keyword>
<feature type="short sequence motif" description="'HIGH' region" evidence="8">
    <location>
        <begin position="39"/>
        <end position="48"/>
    </location>
</feature>
<comment type="catalytic activity">
    <reaction evidence="7 8">
        <text>tRNA(Tyr) + L-tyrosine + ATP = L-tyrosyl-tRNA(Tyr) + AMP + diphosphate + H(+)</text>
        <dbReference type="Rhea" id="RHEA:10220"/>
        <dbReference type="Rhea" id="RHEA-COMP:9706"/>
        <dbReference type="Rhea" id="RHEA-COMP:9707"/>
        <dbReference type="ChEBI" id="CHEBI:15378"/>
        <dbReference type="ChEBI" id="CHEBI:30616"/>
        <dbReference type="ChEBI" id="CHEBI:33019"/>
        <dbReference type="ChEBI" id="CHEBI:58315"/>
        <dbReference type="ChEBI" id="CHEBI:78442"/>
        <dbReference type="ChEBI" id="CHEBI:78536"/>
        <dbReference type="ChEBI" id="CHEBI:456215"/>
        <dbReference type="EC" id="6.1.1.1"/>
    </reaction>
</comment>
<dbReference type="GO" id="GO:0005829">
    <property type="term" value="C:cytosol"/>
    <property type="evidence" value="ECO:0007669"/>
    <property type="project" value="TreeGrafter"/>
</dbReference>
<evidence type="ECO:0000313" key="12">
    <source>
        <dbReference type="Proteomes" id="UP000294309"/>
    </source>
</evidence>
<dbReference type="HAMAP" id="MF_02006">
    <property type="entry name" value="Tyr_tRNA_synth_type1"/>
    <property type="match status" value="1"/>
</dbReference>
<dbReference type="Pfam" id="PF00579">
    <property type="entry name" value="tRNA-synt_1b"/>
    <property type="match status" value="1"/>
</dbReference>
<feature type="binding site" evidence="8">
    <location>
        <position position="163"/>
    </location>
    <ligand>
        <name>L-tyrosine</name>
        <dbReference type="ChEBI" id="CHEBI:58315"/>
    </ligand>
</feature>
<evidence type="ECO:0000256" key="6">
    <source>
        <dbReference type="ARBA" id="ARBA00023146"/>
    </source>
</evidence>
<keyword evidence="8" id="KW-0963">Cytoplasm</keyword>
<keyword evidence="3 8" id="KW-0067">ATP-binding</keyword>
<dbReference type="PANTHER" id="PTHR11766:SF0">
    <property type="entry name" value="TYROSINE--TRNA LIGASE, MITOCHONDRIAL"/>
    <property type="match status" value="1"/>
</dbReference>
<dbReference type="Pfam" id="PF22421">
    <property type="entry name" value="SYY_C-terminal"/>
    <property type="match status" value="1"/>
</dbReference>
<dbReference type="FunFam" id="1.10.240.10:FF:000001">
    <property type="entry name" value="Tyrosine--tRNA ligase"/>
    <property type="match status" value="1"/>
</dbReference>
<evidence type="ECO:0000256" key="2">
    <source>
        <dbReference type="ARBA" id="ARBA00022741"/>
    </source>
</evidence>
<dbReference type="InterPro" id="IPR001412">
    <property type="entry name" value="aa-tRNA-synth_I_CS"/>
</dbReference>
<name>A0A4P7AJY7_9MOLU</name>